<organism evidence="10 11">
    <name type="scientific">Porphyromonas miyakawae</name>
    <dbReference type="NCBI Taxonomy" id="3137470"/>
    <lineage>
        <taxon>Bacteria</taxon>
        <taxon>Pseudomonadati</taxon>
        <taxon>Bacteroidota</taxon>
        <taxon>Bacteroidia</taxon>
        <taxon>Bacteroidales</taxon>
        <taxon>Porphyromonadaceae</taxon>
        <taxon>Porphyromonas</taxon>
    </lineage>
</organism>
<evidence type="ECO:0000313" key="11">
    <source>
        <dbReference type="Proteomes" id="UP001628220"/>
    </source>
</evidence>
<evidence type="ECO:0000256" key="6">
    <source>
        <dbReference type="ARBA" id="ARBA00023136"/>
    </source>
</evidence>
<protein>
    <submittedName>
        <fullName evidence="10">ABC transporter ATP-binding protein</fullName>
    </submittedName>
</protein>
<keyword evidence="4 10" id="KW-0067">ATP-binding</keyword>
<dbReference type="Gene3D" id="3.40.50.300">
    <property type="entry name" value="P-loop containing nucleotide triphosphate hydrolases"/>
    <property type="match status" value="1"/>
</dbReference>
<keyword evidence="3" id="KW-0547">Nucleotide-binding</keyword>
<gene>
    <name evidence="10" type="ORF">Tsumi_11470</name>
</gene>
<proteinExistence type="predicted"/>
<dbReference type="PROSITE" id="PS00211">
    <property type="entry name" value="ABC_TRANSPORTER_1"/>
    <property type="match status" value="1"/>
</dbReference>
<dbReference type="PROSITE" id="PS50893">
    <property type="entry name" value="ABC_TRANSPORTER_2"/>
    <property type="match status" value="1"/>
</dbReference>
<evidence type="ECO:0000256" key="4">
    <source>
        <dbReference type="ARBA" id="ARBA00022840"/>
    </source>
</evidence>
<dbReference type="InterPro" id="IPR003439">
    <property type="entry name" value="ABC_transporter-like_ATP-bd"/>
</dbReference>
<dbReference type="Pfam" id="PF00664">
    <property type="entry name" value="ABC_membrane"/>
    <property type="match status" value="1"/>
</dbReference>
<keyword evidence="6 7" id="KW-0472">Membrane</keyword>
<dbReference type="Gene3D" id="1.20.1560.10">
    <property type="entry name" value="ABC transporter type 1, transmembrane domain"/>
    <property type="match status" value="1"/>
</dbReference>
<dbReference type="SMART" id="SM00382">
    <property type="entry name" value="AAA"/>
    <property type="match status" value="1"/>
</dbReference>
<dbReference type="Pfam" id="PF00005">
    <property type="entry name" value="ABC_tran"/>
    <property type="match status" value="1"/>
</dbReference>
<dbReference type="GO" id="GO:0005524">
    <property type="term" value="F:ATP binding"/>
    <property type="evidence" value="ECO:0007669"/>
    <property type="project" value="UniProtKB-KW"/>
</dbReference>
<feature type="transmembrane region" description="Helical" evidence="7">
    <location>
        <begin position="20"/>
        <end position="41"/>
    </location>
</feature>
<dbReference type="InterPro" id="IPR011527">
    <property type="entry name" value="ABC1_TM_dom"/>
</dbReference>
<comment type="subcellular location">
    <subcellularLocation>
        <location evidence="1">Cell membrane</location>
        <topology evidence="1">Multi-pass membrane protein</topology>
    </subcellularLocation>
</comment>
<evidence type="ECO:0000256" key="1">
    <source>
        <dbReference type="ARBA" id="ARBA00004651"/>
    </source>
</evidence>
<keyword evidence="5 7" id="KW-1133">Transmembrane helix</keyword>
<dbReference type="EMBL" id="BAAFSF010000004">
    <property type="protein sequence ID" value="GAB1252041.1"/>
    <property type="molecule type" value="Genomic_DNA"/>
</dbReference>
<name>A0ABQ0E2Z3_9PORP</name>
<sequence length="615" mass="67624">MSSYIKPYSGHVVLSVVTNVLAALLNLVAFSVLIPILKILFGMESGTTELMDLSAISLRSIEGWSAWGNALQNNLNYYVTSLISSLGATRALLVFCLYLGIMTLIKVLVTYSSLWCLVPVRTGVVRDLRNKLNKAILNLPLGYMSEEHKGDILARISVDVAEVEGSIVDMLEVLIKNPILIFIYVIALFFISWQLTLFVIVVLPIAGGLMGIVGKRLKRDSAEGKSLWGVLMSYVEETLGGLRVIKAFNAQKQMHKRFVDSNEDYRHIISRMYARQQLAHPMSEFLGTVTIAIILYFGGTLILGGDSAISAPLFIYYLVIFYSVLNPAKELTRSAFAVQRGLASMERIEAILDADNPIKDPENPQPISFEHEMRFDAVTFGYISDKPVLKELSLTIPKGKTVALVGLSGSGKSTMADLLPRFFDPDQGAVRIDGVDIRQFKVTDLRSLIGYVNQEAILFNDTVAANISLSKPNATEEEIRAAAIDAYAHDFIMQMPLGYESNVGDRGSKLSGGERQRISIARALLKNPPILILDEATSALDAESELAVQSALNHLLKDRTTLVIAHRLSTIEHADTIAVLDDGRIIEQGTHAELLALGGRYAQFRAMQQGNDTIS</sequence>
<dbReference type="PANTHER" id="PTHR43394:SF1">
    <property type="entry name" value="ATP-BINDING CASSETTE SUB-FAMILY B MEMBER 10, MITOCHONDRIAL"/>
    <property type="match status" value="1"/>
</dbReference>
<dbReference type="InterPro" id="IPR039421">
    <property type="entry name" value="Type_1_exporter"/>
</dbReference>
<feature type="transmembrane region" description="Helical" evidence="7">
    <location>
        <begin position="179"/>
        <end position="209"/>
    </location>
</feature>
<dbReference type="SUPFAM" id="SSF90123">
    <property type="entry name" value="ABC transporter transmembrane region"/>
    <property type="match status" value="1"/>
</dbReference>
<feature type="transmembrane region" description="Helical" evidence="7">
    <location>
        <begin position="309"/>
        <end position="325"/>
    </location>
</feature>
<evidence type="ECO:0000256" key="3">
    <source>
        <dbReference type="ARBA" id="ARBA00022741"/>
    </source>
</evidence>
<evidence type="ECO:0000259" key="8">
    <source>
        <dbReference type="PROSITE" id="PS50893"/>
    </source>
</evidence>
<dbReference type="CDD" id="cd18552">
    <property type="entry name" value="ABC_6TM_MsbA_like"/>
    <property type="match status" value="1"/>
</dbReference>
<feature type="domain" description="ABC transmembrane type-1" evidence="9">
    <location>
        <begin position="13"/>
        <end position="340"/>
    </location>
</feature>
<dbReference type="PROSITE" id="PS50929">
    <property type="entry name" value="ABC_TM1F"/>
    <property type="match status" value="1"/>
</dbReference>
<feature type="transmembrane region" description="Helical" evidence="7">
    <location>
        <begin position="91"/>
        <end position="111"/>
    </location>
</feature>
<dbReference type="InterPro" id="IPR027417">
    <property type="entry name" value="P-loop_NTPase"/>
</dbReference>
<evidence type="ECO:0000256" key="7">
    <source>
        <dbReference type="SAM" id="Phobius"/>
    </source>
</evidence>
<dbReference type="InterPro" id="IPR036640">
    <property type="entry name" value="ABC1_TM_sf"/>
</dbReference>
<reference evidence="10 11" key="1">
    <citation type="journal article" date="2025" name="Int. J. Syst. Evol. Microbiol.">
        <title>Desulfovibrio falkowii sp. nov., Porphyromonas miyakawae sp. nov., Mediterraneibacter flintii sp. nov. and Owariibacterium komagatae gen. nov., sp. nov., isolated from human faeces.</title>
        <authorList>
            <person name="Hamaguchi T."/>
            <person name="Ohara M."/>
            <person name="Hisatomi A."/>
            <person name="Sekiguchi K."/>
            <person name="Takeda J.I."/>
            <person name="Ueyama J."/>
            <person name="Ito M."/>
            <person name="Nishiwaki H."/>
            <person name="Ogi T."/>
            <person name="Hirayama M."/>
            <person name="Ohkuma M."/>
            <person name="Sakamoto M."/>
            <person name="Ohno K."/>
        </authorList>
    </citation>
    <scope>NUCLEOTIDE SEQUENCE [LARGE SCALE GENOMIC DNA]</scope>
    <source>
        <strain evidence="10 11">13CB11C</strain>
    </source>
</reference>
<keyword evidence="2 7" id="KW-0812">Transmembrane</keyword>
<feature type="transmembrane region" description="Helical" evidence="7">
    <location>
        <begin position="285"/>
        <end position="303"/>
    </location>
</feature>
<feature type="domain" description="ABC transporter" evidence="8">
    <location>
        <begin position="373"/>
        <end position="607"/>
    </location>
</feature>
<dbReference type="Proteomes" id="UP001628220">
    <property type="component" value="Unassembled WGS sequence"/>
</dbReference>
<dbReference type="SUPFAM" id="SSF52540">
    <property type="entry name" value="P-loop containing nucleoside triphosphate hydrolases"/>
    <property type="match status" value="1"/>
</dbReference>
<accession>A0ABQ0E2Z3</accession>
<dbReference type="InterPro" id="IPR003593">
    <property type="entry name" value="AAA+_ATPase"/>
</dbReference>
<dbReference type="PANTHER" id="PTHR43394">
    <property type="entry name" value="ATP-DEPENDENT PERMEASE MDL1, MITOCHONDRIAL"/>
    <property type="match status" value="1"/>
</dbReference>
<comment type="caution">
    <text evidence="10">The sequence shown here is derived from an EMBL/GenBank/DDBJ whole genome shotgun (WGS) entry which is preliminary data.</text>
</comment>
<dbReference type="CDD" id="cd03251">
    <property type="entry name" value="ABCC_MsbA"/>
    <property type="match status" value="1"/>
</dbReference>
<evidence type="ECO:0000256" key="5">
    <source>
        <dbReference type="ARBA" id="ARBA00022989"/>
    </source>
</evidence>
<dbReference type="InterPro" id="IPR017871">
    <property type="entry name" value="ABC_transporter-like_CS"/>
</dbReference>
<evidence type="ECO:0000259" key="9">
    <source>
        <dbReference type="PROSITE" id="PS50929"/>
    </source>
</evidence>
<keyword evidence="11" id="KW-1185">Reference proteome</keyword>
<evidence type="ECO:0000313" key="10">
    <source>
        <dbReference type="EMBL" id="GAB1252041.1"/>
    </source>
</evidence>
<evidence type="ECO:0000256" key="2">
    <source>
        <dbReference type="ARBA" id="ARBA00022692"/>
    </source>
</evidence>